<gene>
    <name evidence="1" type="primary">Nfu_g_1_013899</name>
</gene>
<evidence type="ECO:0000313" key="1">
    <source>
        <dbReference type="EMBL" id="SBQ63977.1"/>
    </source>
</evidence>
<feature type="non-terminal residue" evidence="1">
    <location>
        <position position="1"/>
    </location>
</feature>
<proteinExistence type="predicted"/>
<sequence>TGAIIRRSEVSPSSFYTRAPDCESSAAAAPSAPHLWEISSITVRLEMVSLTSAREHDSLALVWWRCHESFQAPGTCSIELA</sequence>
<organism evidence="1">
    <name type="scientific">Nothobranchius korthausae</name>
    <dbReference type="NCBI Taxonomy" id="1143690"/>
    <lineage>
        <taxon>Eukaryota</taxon>
        <taxon>Metazoa</taxon>
        <taxon>Chordata</taxon>
        <taxon>Craniata</taxon>
        <taxon>Vertebrata</taxon>
        <taxon>Euteleostomi</taxon>
        <taxon>Actinopterygii</taxon>
        <taxon>Neopterygii</taxon>
        <taxon>Teleostei</taxon>
        <taxon>Neoteleostei</taxon>
        <taxon>Acanthomorphata</taxon>
        <taxon>Ovalentaria</taxon>
        <taxon>Atherinomorphae</taxon>
        <taxon>Cyprinodontiformes</taxon>
        <taxon>Nothobranchiidae</taxon>
        <taxon>Nothobranchius</taxon>
    </lineage>
</organism>
<dbReference type="AlphaFoldDB" id="A0A1A8FYC5"/>
<reference evidence="1" key="2">
    <citation type="submission" date="2016-06" db="EMBL/GenBank/DDBJ databases">
        <title>The genome of a short-lived fish provides insights into sex chromosome evolution and the genetic control of aging.</title>
        <authorList>
            <person name="Reichwald K."/>
            <person name="Felder M."/>
            <person name="Petzold A."/>
            <person name="Koch P."/>
            <person name="Groth M."/>
            <person name="Platzer M."/>
        </authorList>
    </citation>
    <scope>NUCLEOTIDE SEQUENCE</scope>
    <source>
        <tissue evidence="1">Brain</tissue>
    </source>
</reference>
<dbReference type="EMBL" id="HAEB01017450">
    <property type="protein sequence ID" value="SBQ63977.1"/>
    <property type="molecule type" value="Transcribed_RNA"/>
</dbReference>
<name>A0A1A8FYC5_9TELE</name>
<protein>
    <submittedName>
        <fullName evidence="1">Uncharacterized protein</fullName>
    </submittedName>
</protein>
<accession>A0A1A8FYC5</accession>
<feature type="non-terminal residue" evidence="1">
    <location>
        <position position="81"/>
    </location>
</feature>
<reference evidence="1" key="1">
    <citation type="submission" date="2016-05" db="EMBL/GenBank/DDBJ databases">
        <authorList>
            <person name="Lavstsen T."/>
            <person name="Jespersen J.S."/>
        </authorList>
    </citation>
    <scope>NUCLEOTIDE SEQUENCE</scope>
    <source>
        <tissue evidence="1">Brain</tissue>
    </source>
</reference>